<protein>
    <submittedName>
        <fullName evidence="1">Uncharacterized protein</fullName>
    </submittedName>
</protein>
<organism evidence="1 2">
    <name type="scientific">Kutzneria viridogrisea</name>
    <dbReference type="NCBI Taxonomy" id="47990"/>
    <lineage>
        <taxon>Bacteria</taxon>
        <taxon>Bacillati</taxon>
        <taxon>Actinomycetota</taxon>
        <taxon>Actinomycetes</taxon>
        <taxon>Pseudonocardiales</taxon>
        <taxon>Pseudonocardiaceae</taxon>
        <taxon>Kutzneria</taxon>
    </lineage>
</organism>
<dbReference type="RefSeq" id="WP_182838474.1">
    <property type="nucleotide sequence ID" value="NZ_BAAABQ010000025.1"/>
</dbReference>
<comment type="caution">
    <text evidence="1">The sequence shown here is derived from an EMBL/GenBank/DDBJ whole genome shotgun (WGS) entry which is preliminary data.</text>
</comment>
<dbReference type="EMBL" id="JACJID010000003">
    <property type="protein sequence ID" value="MBA8927735.1"/>
    <property type="molecule type" value="Genomic_DNA"/>
</dbReference>
<sequence>MLSHEEQLHRLAAAVPEATGSAVVAGDPCYDRILASTTRRGIFREALGCTDDTRLIVTTSTWRQGSAFGAWPTMLRQLMAELSPVHHRVAAILHPHVWHQHSPWQVRTWLADCLRAGLVLIPPLEGWRAALIAADVVVGDHGAVTCYAAAMGKPVVLAAFDEDEVVAGTSVALLGELAPRLDPHQPLLPQLDVTSGYEPVRELVTSFPFRAAELHRELFYRKLGLSEPDSHLVQPLLPSDGLSPGSGPQALLVSGTAERLRLRAADVRPAMTGDCFLAVHTDHPVRSLRTNADVLFGTVSDEELAGVLDRTPSSLIAVSETTGVALVRGHSPVRILGNDRVVGACALHAWLSAHPNDLPATLDVDVNGRAYRFALPSLR</sequence>
<reference evidence="1 2" key="1">
    <citation type="submission" date="2020-08" db="EMBL/GenBank/DDBJ databases">
        <title>Genomic Encyclopedia of Archaeal and Bacterial Type Strains, Phase II (KMG-II): from individual species to whole genera.</title>
        <authorList>
            <person name="Goeker M."/>
        </authorList>
    </citation>
    <scope>NUCLEOTIDE SEQUENCE [LARGE SCALE GENOMIC DNA]</scope>
    <source>
        <strain evidence="1 2">DSM 43850</strain>
    </source>
</reference>
<dbReference type="InterPro" id="IPR043148">
    <property type="entry name" value="TagF_C"/>
</dbReference>
<accession>A0ABR6BM09</accession>
<evidence type="ECO:0000313" key="2">
    <source>
        <dbReference type="Proteomes" id="UP000517916"/>
    </source>
</evidence>
<gene>
    <name evidence="1" type="ORF">BC739_004941</name>
</gene>
<dbReference type="Proteomes" id="UP000517916">
    <property type="component" value="Unassembled WGS sequence"/>
</dbReference>
<proteinExistence type="predicted"/>
<evidence type="ECO:0000313" key="1">
    <source>
        <dbReference type="EMBL" id="MBA8927735.1"/>
    </source>
</evidence>
<name>A0ABR6BM09_9PSEU</name>
<keyword evidence="2" id="KW-1185">Reference proteome</keyword>
<dbReference type="SUPFAM" id="SSF53756">
    <property type="entry name" value="UDP-Glycosyltransferase/glycogen phosphorylase"/>
    <property type="match status" value="1"/>
</dbReference>
<dbReference type="Gene3D" id="3.40.50.12580">
    <property type="match status" value="1"/>
</dbReference>